<dbReference type="SUPFAM" id="SSF51905">
    <property type="entry name" value="FAD/NAD(P)-binding domain"/>
    <property type="match status" value="1"/>
</dbReference>
<evidence type="ECO:0000256" key="3">
    <source>
        <dbReference type="ARBA" id="ARBA00022827"/>
    </source>
</evidence>
<dbReference type="PANTHER" id="PTHR43429">
    <property type="entry name" value="PYRIDINE NUCLEOTIDE-DISULFIDE OXIDOREDUCTASE DOMAIN-CONTAINING"/>
    <property type="match status" value="1"/>
</dbReference>
<keyword evidence="3" id="KW-0274">FAD</keyword>
<sequence length="410" mass="44312">MEYVILGAGAAGITAARTIRKADSQGNITMLSTDTQVHSRCMLHKFLSHERTAEGLNFAETDFFEKNRIHWKPGVTVTKLDTAAKKVMTDKGEEISYDKLLIATGAESFIPPVGNLREANNVFGLRHLKDAQAIDAMAKKAENIAIIGSGLVGLDAAYGLMETGKKVSVIEMAEQILPIQLDKTGAYEYQKRFEKAGAAFYLGRKAADTIMNAEGKITRLVLDNGTEIPCDLVIVAAGVRSAVAGMDGEGIVIDRGLQVNEYLETGAADVYAAGDVTGLSGIWPNAQKQGETAALNMCGSKVAYTDRYAMKNTINFFGLVSMCVGLIVPEEGDTVIAREGASSYKRVILRDGKVAGVLLQGDISHGGIWQYLIKNGIPVDTIEKDIFALNFGDFYGMKENGEYQWNTALM</sequence>
<dbReference type="RefSeq" id="WP_173749181.1">
    <property type="nucleotide sequence ID" value="NZ_JAAITA010000008.1"/>
</dbReference>
<dbReference type="PANTHER" id="PTHR43429:SF3">
    <property type="entry name" value="NITRITE REDUCTASE [NAD(P)H]"/>
    <property type="match status" value="1"/>
</dbReference>
<dbReference type="InterPro" id="IPR036188">
    <property type="entry name" value="FAD/NAD-bd_sf"/>
</dbReference>
<dbReference type="PRINTS" id="PR00368">
    <property type="entry name" value="FADPNR"/>
</dbReference>
<dbReference type="PRINTS" id="PR00411">
    <property type="entry name" value="PNDRDTASEI"/>
</dbReference>
<keyword evidence="2" id="KW-0285">Flavoprotein</keyword>
<evidence type="ECO:0000313" key="6">
    <source>
        <dbReference type="EMBL" id="NSJ86153.1"/>
    </source>
</evidence>
<accession>A0ABX2IAN4</accession>
<dbReference type="InterPro" id="IPR023753">
    <property type="entry name" value="FAD/NAD-binding_dom"/>
</dbReference>
<dbReference type="EMBL" id="JAAITA010000008">
    <property type="protein sequence ID" value="NSJ86153.1"/>
    <property type="molecule type" value="Genomic_DNA"/>
</dbReference>
<comment type="cofactor">
    <cofactor evidence="1">
        <name>FAD</name>
        <dbReference type="ChEBI" id="CHEBI:57692"/>
    </cofactor>
</comment>
<feature type="domain" description="NADH-rubredoxin oxidoreductase C-terminal" evidence="5">
    <location>
        <begin position="312"/>
        <end position="376"/>
    </location>
</feature>
<dbReference type="InterPro" id="IPR041575">
    <property type="entry name" value="Rubredoxin_C"/>
</dbReference>
<name>A0ABX2IAN4_BLAHA</name>
<evidence type="ECO:0000259" key="4">
    <source>
        <dbReference type="Pfam" id="PF07992"/>
    </source>
</evidence>
<organism evidence="6 7">
    <name type="scientific">Blautia hansenii</name>
    <name type="common">Ruminococcus hansenii</name>
    <dbReference type="NCBI Taxonomy" id="1322"/>
    <lineage>
        <taxon>Bacteria</taxon>
        <taxon>Bacillati</taxon>
        <taxon>Bacillota</taxon>
        <taxon>Clostridia</taxon>
        <taxon>Lachnospirales</taxon>
        <taxon>Lachnospiraceae</taxon>
        <taxon>Blautia</taxon>
    </lineage>
</organism>
<reference evidence="6 7" key="1">
    <citation type="journal article" date="2020" name="Cell Host Microbe">
        <title>Functional and Genomic Variation between Human-Derived Isolates of Lachnospiraceae Reveals Inter- and Intra-Species Diversity.</title>
        <authorList>
            <person name="Sorbara M.T."/>
            <person name="Littmann E.R."/>
            <person name="Fontana E."/>
            <person name="Moody T.U."/>
            <person name="Kohout C.E."/>
            <person name="Gjonbalaj M."/>
            <person name="Eaton V."/>
            <person name="Seok R."/>
            <person name="Leiner I.M."/>
            <person name="Pamer E.G."/>
        </authorList>
    </citation>
    <scope>NUCLEOTIDE SEQUENCE [LARGE SCALE GENOMIC DNA]</scope>
    <source>
        <strain evidence="6 7">MSK.15.26</strain>
    </source>
</reference>
<dbReference type="Pfam" id="PF07992">
    <property type="entry name" value="Pyr_redox_2"/>
    <property type="match status" value="1"/>
</dbReference>
<dbReference type="Gene3D" id="3.50.50.60">
    <property type="entry name" value="FAD/NAD(P)-binding domain"/>
    <property type="match status" value="2"/>
</dbReference>
<protein>
    <submittedName>
        <fullName evidence="6">NAD(P)/FAD-dependent oxidoreductase</fullName>
    </submittedName>
</protein>
<proteinExistence type="predicted"/>
<feature type="domain" description="FAD/NAD(P)-binding" evidence="4">
    <location>
        <begin position="2"/>
        <end position="290"/>
    </location>
</feature>
<gene>
    <name evidence="6" type="ORF">G5A70_08180</name>
</gene>
<keyword evidence="7" id="KW-1185">Reference proteome</keyword>
<dbReference type="Pfam" id="PF18267">
    <property type="entry name" value="Rubredoxin_C"/>
    <property type="match status" value="1"/>
</dbReference>
<evidence type="ECO:0000313" key="7">
    <source>
        <dbReference type="Proteomes" id="UP000822142"/>
    </source>
</evidence>
<dbReference type="InterPro" id="IPR050260">
    <property type="entry name" value="FAD-bd_OxRdtase"/>
</dbReference>
<evidence type="ECO:0000259" key="5">
    <source>
        <dbReference type="Pfam" id="PF18267"/>
    </source>
</evidence>
<dbReference type="Gene3D" id="3.30.390.30">
    <property type="match status" value="1"/>
</dbReference>
<comment type="caution">
    <text evidence="6">The sequence shown here is derived from an EMBL/GenBank/DDBJ whole genome shotgun (WGS) entry which is preliminary data.</text>
</comment>
<dbReference type="InterPro" id="IPR016156">
    <property type="entry name" value="FAD/NAD-linked_Rdtase_dimer_sf"/>
</dbReference>
<evidence type="ECO:0000256" key="1">
    <source>
        <dbReference type="ARBA" id="ARBA00001974"/>
    </source>
</evidence>
<evidence type="ECO:0000256" key="2">
    <source>
        <dbReference type="ARBA" id="ARBA00022630"/>
    </source>
</evidence>
<dbReference type="Proteomes" id="UP000822142">
    <property type="component" value="Unassembled WGS sequence"/>
</dbReference>